<dbReference type="AlphaFoldDB" id="A0A183Q4Y4"/>
<organism evidence="1 2">
    <name type="scientific">Schistosoma mattheei</name>
    <dbReference type="NCBI Taxonomy" id="31246"/>
    <lineage>
        <taxon>Eukaryota</taxon>
        <taxon>Metazoa</taxon>
        <taxon>Spiralia</taxon>
        <taxon>Lophotrochozoa</taxon>
        <taxon>Platyhelminthes</taxon>
        <taxon>Trematoda</taxon>
        <taxon>Digenea</taxon>
        <taxon>Strigeidida</taxon>
        <taxon>Schistosomatoidea</taxon>
        <taxon>Schistosomatidae</taxon>
        <taxon>Schistosoma</taxon>
    </lineage>
</organism>
<proteinExistence type="predicted"/>
<reference evidence="1 2" key="1">
    <citation type="submission" date="2018-11" db="EMBL/GenBank/DDBJ databases">
        <authorList>
            <consortium name="Pathogen Informatics"/>
        </authorList>
    </citation>
    <scope>NUCLEOTIDE SEQUENCE [LARGE SCALE GENOMIC DNA]</scope>
    <source>
        <strain>Denwood</strain>
        <strain evidence="2">Zambia</strain>
    </source>
</reference>
<gene>
    <name evidence="1" type="ORF">SMTD_LOCUS21670</name>
</gene>
<keyword evidence="2" id="KW-1185">Reference proteome</keyword>
<evidence type="ECO:0000313" key="2">
    <source>
        <dbReference type="Proteomes" id="UP000269396"/>
    </source>
</evidence>
<protein>
    <submittedName>
        <fullName evidence="1">Uncharacterized protein</fullName>
    </submittedName>
</protein>
<accession>A0A183Q4Y4</accession>
<evidence type="ECO:0000313" key="1">
    <source>
        <dbReference type="EMBL" id="VDP85406.1"/>
    </source>
</evidence>
<sequence>MEPQFLKKIGSSQKPHLILNILLNISVGMIHLQTIVQQWL</sequence>
<dbReference type="EMBL" id="UZAL01048072">
    <property type="protein sequence ID" value="VDP85406.1"/>
    <property type="molecule type" value="Genomic_DNA"/>
</dbReference>
<dbReference type="Proteomes" id="UP000269396">
    <property type="component" value="Unassembled WGS sequence"/>
</dbReference>
<name>A0A183Q4Y4_9TREM</name>